<reference evidence="8 9" key="1">
    <citation type="submission" date="2022-12" db="EMBL/GenBank/DDBJ databases">
        <title>Chromosome-level genome assembly of true bugs.</title>
        <authorList>
            <person name="Ma L."/>
            <person name="Li H."/>
        </authorList>
    </citation>
    <scope>NUCLEOTIDE SEQUENCE [LARGE SCALE GENOMIC DNA]</scope>
    <source>
        <strain evidence="8">Lab_2022b</strain>
    </source>
</reference>
<keyword evidence="9" id="KW-1185">Reference proteome</keyword>
<evidence type="ECO:0000313" key="9">
    <source>
        <dbReference type="Proteomes" id="UP001461498"/>
    </source>
</evidence>
<dbReference type="PANTHER" id="PTHR21411:SF0">
    <property type="entry name" value="REGULATORY PROTEIN ZESTE"/>
    <property type="match status" value="1"/>
</dbReference>
<name>A0AAW1CLC9_9HEMI</name>
<keyword evidence="3" id="KW-0805">Transcription regulation</keyword>
<evidence type="ECO:0000256" key="4">
    <source>
        <dbReference type="ARBA" id="ARBA00023163"/>
    </source>
</evidence>
<evidence type="ECO:0000259" key="7">
    <source>
        <dbReference type="Pfam" id="PF13873"/>
    </source>
</evidence>
<comment type="caution">
    <text evidence="8">The sequence shown here is derived from an EMBL/GenBank/DDBJ whole genome shotgun (WGS) entry which is preliminary data.</text>
</comment>
<keyword evidence="6" id="KW-0175">Coiled coil</keyword>
<dbReference type="AlphaFoldDB" id="A0AAW1CLC9"/>
<gene>
    <name evidence="8" type="ORF">O3M35_002290</name>
</gene>
<accession>A0AAW1CLC9</accession>
<dbReference type="Proteomes" id="UP001461498">
    <property type="component" value="Unassembled WGS sequence"/>
</dbReference>
<dbReference type="PANTHER" id="PTHR21411">
    <property type="entry name" value="APONTIC"/>
    <property type="match status" value="1"/>
</dbReference>
<dbReference type="InterPro" id="IPR028002">
    <property type="entry name" value="Myb_DNA-bind_5"/>
</dbReference>
<evidence type="ECO:0000256" key="1">
    <source>
        <dbReference type="ARBA" id="ARBA00011764"/>
    </source>
</evidence>
<feature type="domain" description="Myb/SANT-like DNA-binding" evidence="7">
    <location>
        <begin position="32"/>
        <end position="106"/>
    </location>
</feature>
<comment type="subunit">
    <text evidence="1">Self-associates forming complexes of several hundred monomers.</text>
</comment>
<organism evidence="8 9">
    <name type="scientific">Rhynocoris fuscipes</name>
    <dbReference type="NCBI Taxonomy" id="488301"/>
    <lineage>
        <taxon>Eukaryota</taxon>
        <taxon>Metazoa</taxon>
        <taxon>Ecdysozoa</taxon>
        <taxon>Arthropoda</taxon>
        <taxon>Hexapoda</taxon>
        <taxon>Insecta</taxon>
        <taxon>Pterygota</taxon>
        <taxon>Neoptera</taxon>
        <taxon>Paraneoptera</taxon>
        <taxon>Hemiptera</taxon>
        <taxon>Heteroptera</taxon>
        <taxon>Panheteroptera</taxon>
        <taxon>Cimicomorpha</taxon>
        <taxon>Reduviidae</taxon>
        <taxon>Harpactorinae</taxon>
        <taxon>Harpactorini</taxon>
        <taxon>Rhynocoris</taxon>
    </lineage>
</organism>
<protein>
    <recommendedName>
        <fullName evidence="2">Regulatory protein zeste</fullName>
    </recommendedName>
</protein>
<evidence type="ECO:0000256" key="5">
    <source>
        <dbReference type="ARBA" id="ARBA00025466"/>
    </source>
</evidence>
<evidence type="ECO:0000313" key="8">
    <source>
        <dbReference type="EMBL" id="KAK9499211.1"/>
    </source>
</evidence>
<keyword evidence="4" id="KW-0804">Transcription</keyword>
<dbReference type="EMBL" id="JAPXFL010000011">
    <property type="protein sequence ID" value="KAK9499211.1"/>
    <property type="molecule type" value="Genomic_DNA"/>
</dbReference>
<proteinExistence type="predicted"/>
<dbReference type="Pfam" id="PF13873">
    <property type="entry name" value="Myb_DNA-bind_5"/>
    <property type="match status" value="1"/>
</dbReference>
<evidence type="ECO:0000256" key="2">
    <source>
        <dbReference type="ARBA" id="ARBA00016807"/>
    </source>
</evidence>
<evidence type="ECO:0000256" key="3">
    <source>
        <dbReference type="ARBA" id="ARBA00023015"/>
    </source>
</evidence>
<comment type="function">
    <text evidence="5">Involved in transvection phenomena (= synapsis-dependent gene expression), where the synaptic pairing of chromosomes carrying genes with which zeste interacts influences the expression of these genes. Zeste binds to DNA and stimulates transcription from a nearby promoter.</text>
</comment>
<evidence type="ECO:0000256" key="6">
    <source>
        <dbReference type="SAM" id="Coils"/>
    </source>
</evidence>
<feature type="coiled-coil region" evidence="6">
    <location>
        <begin position="174"/>
        <end position="219"/>
    </location>
</feature>
<sequence>MEKEETPLKRIKEEEKNSLLMEVVKKEKTCHKHFTEEEKSSLLEIINKKKNIIELKKTDVISQAQKKVAWEEVAVEFNSFPNHRMRTVSQLKKLWENLKFRKKAELSAEKRDRMWSGGGNCSTYSPQESLVHYVEVDIPEISDADPLALPNDRHDEGVRKKLYEEMEFRREKDIQLIKNEAELHQLKMEEQRLKVELMKKKIEHEDQLFQLKKRKLENELNY</sequence>